<feature type="domain" description="Azaphilone pigments biosynthesis cluster protein L N-terminal" evidence="1">
    <location>
        <begin position="2"/>
        <end position="198"/>
    </location>
</feature>
<gene>
    <name evidence="2 4" type="ORF">P152DRAFT_446679</name>
</gene>
<dbReference type="RefSeq" id="XP_033537265.1">
    <property type="nucleotide sequence ID" value="XM_033677933.1"/>
</dbReference>
<sequence>METAASVIAVVTISFKMATGLYRSFSDINGAPGTVKRFASSLDNLARTLEQLARLRVVRDHGSVDGTVYLKQAADKCSSNLEYLRDEWKRFKVSSPNNRLQVSWGMVRTSLKDGDIQKWHAMIREHIATLLFQLCCLSSETNIDNFTAVRDIIERVKASQDVTHNRIAALEVQLSQLTGLESDTKAIRSQTVVIRDRSVEIQQTVTATAISLESVHTKLEHMREASQSQITNLNSLIETCMKVAASSTGQDSKVTTSHVRQCELDDDAFLKSLSRLSHLDTWNVVPNPSAEAEDIISGLECLLDAAMSNIKSETTSRASAAVLPQLACEPSAEETEALEKSRVLRRLRGILGSSMELSVNSRAQAAGRSAFAVTGLHEQLSIRLRSGELKLLIRKNRTRDKTYDGRIYDRQSHHEQLLGIDVLMDFISQDPSIPFRLVANFAQSWADGICCSSVPVLWAYNIRSRREMRQLWREMKGSGIDGVKRFFQARKASPRDIDTCGKTFLAVSDLHLGYQWLKSSDIPLTA</sequence>
<dbReference type="InterPro" id="IPR031348">
    <property type="entry name" value="PigL_N"/>
</dbReference>
<dbReference type="Proteomes" id="UP000504638">
    <property type="component" value="Unplaced"/>
</dbReference>
<proteinExistence type="predicted"/>
<dbReference type="EMBL" id="ML975151">
    <property type="protein sequence ID" value="KAF1815634.1"/>
    <property type="molecule type" value="Genomic_DNA"/>
</dbReference>
<protein>
    <recommendedName>
        <fullName evidence="1">Azaphilone pigments biosynthesis cluster protein L N-terminal domain-containing protein</fullName>
    </recommendedName>
</protein>
<dbReference type="GeneID" id="54418503"/>
<evidence type="ECO:0000313" key="3">
    <source>
        <dbReference type="Proteomes" id="UP000504638"/>
    </source>
</evidence>
<accession>A0A6G1GC79</accession>
<dbReference type="Pfam" id="PF17111">
    <property type="entry name" value="PigL_N"/>
    <property type="match status" value="1"/>
</dbReference>
<evidence type="ECO:0000313" key="2">
    <source>
        <dbReference type="EMBL" id="KAF1815634.1"/>
    </source>
</evidence>
<reference evidence="2 4" key="1">
    <citation type="submission" date="2020-01" db="EMBL/GenBank/DDBJ databases">
        <authorList>
            <consortium name="DOE Joint Genome Institute"/>
            <person name="Haridas S."/>
            <person name="Albert R."/>
            <person name="Binder M."/>
            <person name="Bloem J."/>
            <person name="Labutti K."/>
            <person name="Salamov A."/>
            <person name="Andreopoulos B."/>
            <person name="Baker S.E."/>
            <person name="Barry K."/>
            <person name="Bills G."/>
            <person name="Bluhm B.H."/>
            <person name="Cannon C."/>
            <person name="Castanera R."/>
            <person name="Culley D.E."/>
            <person name="Daum C."/>
            <person name="Ezra D."/>
            <person name="Gonzalez J.B."/>
            <person name="Henrissat B."/>
            <person name="Kuo A."/>
            <person name="Liang C."/>
            <person name="Lipzen A."/>
            <person name="Lutzoni F."/>
            <person name="Magnuson J."/>
            <person name="Mondo S."/>
            <person name="Nolan M."/>
            <person name="Ohm R."/>
            <person name="Pangilinan J."/>
            <person name="Park H.-J."/>
            <person name="Ramirez L."/>
            <person name="Alfaro M."/>
            <person name="Sun H."/>
            <person name="Tritt A."/>
            <person name="Yoshinaga Y."/>
            <person name="Zwiers L.-H."/>
            <person name="Turgeon B.G."/>
            <person name="Goodwin S.B."/>
            <person name="Spatafora J.W."/>
            <person name="Crous P.W."/>
            <person name="Grigoriev I.V."/>
        </authorList>
    </citation>
    <scope>NUCLEOTIDE SEQUENCE</scope>
    <source>
        <strain evidence="2 4">CBS 781.70</strain>
    </source>
</reference>
<reference evidence="4" key="2">
    <citation type="submission" date="2020-04" db="EMBL/GenBank/DDBJ databases">
        <authorList>
            <consortium name="NCBI Genome Project"/>
        </authorList>
    </citation>
    <scope>NUCLEOTIDE SEQUENCE</scope>
    <source>
        <strain evidence="4">CBS 781.70</strain>
    </source>
</reference>
<reference evidence="4" key="3">
    <citation type="submission" date="2025-04" db="UniProtKB">
        <authorList>
            <consortium name="RefSeq"/>
        </authorList>
    </citation>
    <scope>IDENTIFICATION</scope>
    <source>
        <strain evidence="4">CBS 781.70</strain>
    </source>
</reference>
<name>A0A6G1GC79_9PEZI</name>
<evidence type="ECO:0000259" key="1">
    <source>
        <dbReference type="Pfam" id="PF17111"/>
    </source>
</evidence>
<dbReference type="AlphaFoldDB" id="A0A6G1GC79"/>
<evidence type="ECO:0000313" key="4">
    <source>
        <dbReference type="RefSeq" id="XP_033537265.1"/>
    </source>
</evidence>
<keyword evidence="3" id="KW-1185">Reference proteome</keyword>
<organism evidence="2">
    <name type="scientific">Eremomyces bilateralis CBS 781.70</name>
    <dbReference type="NCBI Taxonomy" id="1392243"/>
    <lineage>
        <taxon>Eukaryota</taxon>
        <taxon>Fungi</taxon>
        <taxon>Dikarya</taxon>
        <taxon>Ascomycota</taxon>
        <taxon>Pezizomycotina</taxon>
        <taxon>Dothideomycetes</taxon>
        <taxon>Dothideomycetes incertae sedis</taxon>
        <taxon>Eremomycetales</taxon>
        <taxon>Eremomycetaceae</taxon>
        <taxon>Eremomyces</taxon>
    </lineage>
</organism>